<keyword evidence="2" id="KW-1185">Reference proteome</keyword>
<dbReference type="Proteomes" id="UP001231197">
    <property type="component" value="Unassembled WGS sequence"/>
</dbReference>
<sequence length="136" mass="15442">MKKLLLFLGLLTGINVSLIGQNVKLTESELERILPNQWEIEFAMMGSEKIGQMPGAKDFDFLFKKDGKFDLIEDDGTIRKGSWKYVSDENYIELIIDGKITSRIISLNKTKLILILVSGKSNPSKLKNVEIHFKPI</sequence>
<reference evidence="1 2" key="1">
    <citation type="journal article" date="2023" name="Int. J. Syst. Evol. Microbiol.">
        <title>Winogradskyella bathintestinalis sp. nov., isolated from the intestine of the deep-sea loosejaw dragonfish, Malacosteus niger.</title>
        <authorList>
            <person name="Uniacke-Lowe S."/>
            <person name="Johnson C.N."/>
            <person name="Stanton C."/>
            <person name="Hill C."/>
            <person name="Ross P."/>
        </authorList>
    </citation>
    <scope>NUCLEOTIDE SEQUENCE [LARGE SCALE GENOMIC DNA]</scope>
    <source>
        <strain evidence="1 2">APC 3343</strain>
    </source>
</reference>
<evidence type="ECO:0000313" key="1">
    <source>
        <dbReference type="EMBL" id="MDN3494199.1"/>
    </source>
</evidence>
<proteinExistence type="predicted"/>
<dbReference type="EMBL" id="JASDDK010000013">
    <property type="protein sequence ID" value="MDN3494199.1"/>
    <property type="molecule type" value="Genomic_DNA"/>
</dbReference>
<name>A0ABT7ZZD1_9FLAO</name>
<comment type="caution">
    <text evidence="1">The sequence shown here is derived from an EMBL/GenBank/DDBJ whole genome shotgun (WGS) entry which is preliminary data.</text>
</comment>
<evidence type="ECO:0000313" key="2">
    <source>
        <dbReference type="Proteomes" id="UP001231197"/>
    </source>
</evidence>
<protein>
    <recommendedName>
        <fullName evidence="3">Lipocalin-like domain-containing protein</fullName>
    </recommendedName>
</protein>
<accession>A0ABT7ZZD1</accession>
<gene>
    <name evidence="1" type="ORF">QMA06_15865</name>
</gene>
<organism evidence="1 2">
    <name type="scientific">Winogradskyella bathintestinalis</name>
    <dbReference type="NCBI Taxonomy" id="3035208"/>
    <lineage>
        <taxon>Bacteria</taxon>
        <taxon>Pseudomonadati</taxon>
        <taxon>Bacteroidota</taxon>
        <taxon>Flavobacteriia</taxon>
        <taxon>Flavobacteriales</taxon>
        <taxon>Flavobacteriaceae</taxon>
        <taxon>Winogradskyella</taxon>
    </lineage>
</organism>
<evidence type="ECO:0008006" key="3">
    <source>
        <dbReference type="Google" id="ProtNLM"/>
    </source>
</evidence>
<dbReference type="RefSeq" id="WP_290207899.1">
    <property type="nucleotide sequence ID" value="NZ_JASDDK010000013.1"/>
</dbReference>